<evidence type="ECO:0008006" key="3">
    <source>
        <dbReference type="Google" id="ProtNLM"/>
    </source>
</evidence>
<dbReference type="PATRIC" id="fig|1423774.3.peg.187"/>
<dbReference type="Pfam" id="PF07366">
    <property type="entry name" value="SnoaL"/>
    <property type="match status" value="1"/>
</dbReference>
<dbReference type="SUPFAM" id="SSF54427">
    <property type="entry name" value="NTF2-like"/>
    <property type="match status" value="1"/>
</dbReference>
<dbReference type="Proteomes" id="UP000051302">
    <property type="component" value="Unassembled WGS sequence"/>
</dbReference>
<keyword evidence="2" id="KW-1185">Reference proteome</keyword>
<accession>A0A0R1WMJ0</accession>
<dbReference type="STRING" id="1423774.FD31_GL000183"/>
<proteinExistence type="predicted"/>
<dbReference type="Gene3D" id="3.10.450.50">
    <property type="match status" value="1"/>
</dbReference>
<gene>
    <name evidence="1" type="ORF">FD31_GL000183</name>
</gene>
<dbReference type="EMBL" id="AZFV01000001">
    <property type="protein sequence ID" value="KRM18701.1"/>
    <property type="molecule type" value="Genomic_DNA"/>
</dbReference>
<sequence>MTKETAEKKIVEKLIVEALPNNDVEYIESVVVPDAVTHRAGFAALYEATEDAIPQEGNFMDWVRDGWSILHAALGEQKVEMKFIVAEENKVMAQFHYSVQHKGTFASAPATNKEVTWDEVGTFTFNDEGKIQEMWYMTEELKVAREIGYQLKLNK</sequence>
<protein>
    <recommendedName>
        <fullName evidence="3">SnoaL-like polyketide cyclase</fullName>
    </recommendedName>
</protein>
<dbReference type="AlphaFoldDB" id="A0A0R1WMJ0"/>
<name>A0A0R1WMJ0_9LACO</name>
<dbReference type="GO" id="GO:0030638">
    <property type="term" value="P:polyketide metabolic process"/>
    <property type="evidence" value="ECO:0007669"/>
    <property type="project" value="InterPro"/>
</dbReference>
<dbReference type="RefSeq" id="WP_057890874.1">
    <property type="nucleotide sequence ID" value="NZ_AZFV01000001.1"/>
</dbReference>
<organism evidence="1 2">
    <name type="scientific">Companilactobacillus nantensis DSM 16982</name>
    <dbReference type="NCBI Taxonomy" id="1423774"/>
    <lineage>
        <taxon>Bacteria</taxon>
        <taxon>Bacillati</taxon>
        <taxon>Bacillota</taxon>
        <taxon>Bacilli</taxon>
        <taxon>Lactobacillales</taxon>
        <taxon>Lactobacillaceae</taxon>
        <taxon>Companilactobacillus</taxon>
    </lineage>
</organism>
<reference evidence="1 2" key="1">
    <citation type="journal article" date="2015" name="Genome Announc.">
        <title>Expanding the biotechnology potential of lactobacilli through comparative genomics of 213 strains and associated genera.</title>
        <authorList>
            <person name="Sun Z."/>
            <person name="Harris H.M."/>
            <person name="McCann A."/>
            <person name="Guo C."/>
            <person name="Argimon S."/>
            <person name="Zhang W."/>
            <person name="Yang X."/>
            <person name="Jeffery I.B."/>
            <person name="Cooney J.C."/>
            <person name="Kagawa T.F."/>
            <person name="Liu W."/>
            <person name="Song Y."/>
            <person name="Salvetti E."/>
            <person name="Wrobel A."/>
            <person name="Rasinkangas P."/>
            <person name="Parkhill J."/>
            <person name="Rea M.C."/>
            <person name="O'Sullivan O."/>
            <person name="Ritari J."/>
            <person name="Douillard F.P."/>
            <person name="Paul Ross R."/>
            <person name="Yang R."/>
            <person name="Briner A.E."/>
            <person name="Felis G.E."/>
            <person name="de Vos W.M."/>
            <person name="Barrangou R."/>
            <person name="Klaenhammer T.R."/>
            <person name="Caufield P.W."/>
            <person name="Cui Y."/>
            <person name="Zhang H."/>
            <person name="O'Toole P.W."/>
        </authorList>
    </citation>
    <scope>NUCLEOTIDE SEQUENCE [LARGE SCALE GENOMIC DNA]</scope>
    <source>
        <strain evidence="1 2">DSM 16982</strain>
    </source>
</reference>
<comment type="caution">
    <text evidence="1">The sequence shown here is derived from an EMBL/GenBank/DDBJ whole genome shotgun (WGS) entry which is preliminary data.</text>
</comment>
<evidence type="ECO:0000313" key="1">
    <source>
        <dbReference type="EMBL" id="KRM18701.1"/>
    </source>
</evidence>
<evidence type="ECO:0000313" key="2">
    <source>
        <dbReference type="Proteomes" id="UP000051302"/>
    </source>
</evidence>
<dbReference type="InterPro" id="IPR009959">
    <property type="entry name" value="Cyclase_SnoaL-like"/>
</dbReference>
<dbReference type="InterPro" id="IPR032710">
    <property type="entry name" value="NTF2-like_dom_sf"/>
</dbReference>